<evidence type="ECO:0000256" key="6">
    <source>
        <dbReference type="ARBA" id="ARBA00023136"/>
    </source>
</evidence>
<comment type="subcellular location">
    <subcellularLocation>
        <location evidence="2">Cell membrane</location>
    </subcellularLocation>
    <subcellularLocation>
        <location evidence="1">Membrane</location>
        <topology evidence="1">Multi-pass membrane protein</topology>
    </subcellularLocation>
</comment>
<reference evidence="9" key="1">
    <citation type="submission" date="2020-01" db="EMBL/GenBank/DDBJ databases">
        <title>Phosphoaccumulans saitamaens gen. nov., sp. nov., a polyphosphate accumulating bacterium isolated from surface river water.</title>
        <authorList>
            <person name="Watanabe K."/>
            <person name="Suda W."/>
        </authorList>
    </citation>
    <scope>NUCLEOTIDE SEQUENCE [LARGE SCALE GENOMIC DNA]</scope>
    <source>
        <strain evidence="9">ICHIAU1</strain>
    </source>
</reference>
<dbReference type="Proteomes" id="UP000463961">
    <property type="component" value="Chromosome"/>
</dbReference>
<evidence type="ECO:0000256" key="5">
    <source>
        <dbReference type="ARBA" id="ARBA00022989"/>
    </source>
</evidence>
<protein>
    <recommendedName>
        <fullName evidence="7">HemY N-terminal domain-containing protein</fullName>
    </recommendedName>
</protein>
<gene>
    <name evidence="8" type="ORF">ICHIAU1_00250</name>
</gene>
<evidence type="ECO:0000313" key="9">
    <source>
        <dbReference type="Proteomes" id="UP000463961"/>
    </source>
</evidence>
<evidence type="ECO:0000313" key="8">
    <source>
        <dbReference type="EMBL" id="BBU67742.1"/>
    </source>
</evidence>
<dbReference type="NCBIfam" id="TIGR00540">
    <property type="entry name" value="TPR_hemY_coli"/>
    <property type="match status" value="1"/>
</dbReference>
<organism evidence="8 9">
    <name type="scientific">Fluviibacter phosphoraccumulans</name>
    <dbReference type="NCBI Taxonomy" id="1751046"/>
    <lineage>
        <taxon>Bacteria</taxon>
        <taxon>Pseudomonadati</taxon>
        <taxon>Pseudomonadota</taxon>
        <taxon>Betaproteobacteria</taxon>
        <taxon>Rhodocyclales</taxon>
        <taxon>Fluviibacteraceae</taxon>
        <taxon>Fluviibacter</taxon>
    </lineage>
</organism>
<dbReference type="Pfam" id="PF07219">
    <property type="entry name" value="HemY_N"/>
    <property type="match status" value="1"/>
</dbReference>
<keyword evidence="5" id="KW-1133">Transmembrane helix</keyword>
<evidence type="ECO:0000259" key="7">
    <source>
        <dbReference type="Pfam" id="PF07219"/>
    </source>
</evidence>
<dbReference type="InterPro" id="IPR010817">
    <property type="entry name" value="HemY_N"/>
</dbReference>
<evidence type="ECO:0000256" key="1">
    <source>
        <dbReference type="ARBA" id="ARBA00004141"/>
    </source>
</evidence>
<dbReference type="RefSeq" id="WP_162049280.1">
    <property type="nucleotide sequence ID" value="NZ_AP019011.1"/>
</dbReference>
<evidence type="ECO:0000256" key="2">
    <source>
        <dbReference type="ARBA" id="ARBA00004236"/>
    </source>
</evidence>
<dbReference type="InterPro" id="IPR005254">
    <property type="entry name" value="Heme_biosyn_assoc_TPR_pro"/>
</dbReference>
<sequence length="296" mass="33394">MKKWLIWGLALGTLAVVVADLMHRNDGYAVIVLSSWRMEMSLNFLVLAVLATLIVGALLLKLLQGTLRLPGRIARYRVLRRQRKGEQAFLSSLRLLLEGHYEASIKSAERARKLGFATGYADLLAARAAQGLDDQDRAAVWLGRVDADDRTLVAARLEQEAEMLVARRQYEPGLQVLNLAQQATKPPRSTASLRTELRALLGTERWEDVLLQVRSLRPRDGLSQSFLASCRRQAHLGNLRHYRSDQQRFSMYLVQIPPRECDPDLLDAADAMLSRMVADEWTSKARAFIDTHKASH</sequence>
<proteinExistence type="predicted"/>
<dbReference type="GO" id="GO:0042168">
    <property type="term" value="P:heme metabolic process"/>
    <property type="evidence" value="ECO:0007669"/>
    <property type="project" value="InterPro"/>
</dbReference>
<keyword evidence="9" id="KW-1185">Reference proteome</keyword>
<keyword evidence="3" id="KW-1003">Cell membrane</keyword>
<dbReference type="AlphaFoldDB" id="A0A679HUD7"/>
<keyword evidence="4" id="KW-0812">Transmembrane</keyword>
<evidence type="ECO:0000256" key="3">
    <source>
        <dbReference type="ARBA" id="ARBA00022475"/>
    </source>
</evidence>
<evidence type="ECO:0000256" key="4">
    <source>
        <dbReference type="ARBA" id="ARBA00022692"/>
    </source>
</evidence>
<dbReference type="EMBL" id="AP022345">
    <property type="protein sequence ID" value="BBU67742.1"/>
    <property type="molecule type" value="Genomic_DNA"/>
</dbReference>
<feature type="domain" description="HemY N-terminal" evidence="7">
    <location>
        <begin position="27"/>
        <end position="130"/>
    </location>
</feature>
<keyword evidence="6" id="KW-0472">Membrane</keyword>
<accession>A0A679HUD7</accession>
<name>A0A679HUD7_9RHOO</name>
<dbReference type="GO" id="GO:0005886">
    <property type="term" value="C:plasma membrane"/>
    <property type="evidence" value="ECO:0007669"/>
    <property type="project" value="UniProtKB-SubCell"/>
</dbReference>